<dbReference type="InterPro" id="IPR016084">
    <property type="entry name" value="Haem_Oase-like_multi-hlx"/>
</dbReference>
<feature type="transmembrane region" description="Helical" evidence="1">
    <location>
        <begin position="246"/>
        <end position="266"/>
    </location>
</feature>
<dbReference type="STRING" id="448.Lery_0171"/>
<keyword evidence="1" id="KW-0472">Membrane</keyword>
<evidence type="ECO:0000313" key="2">
    <source>
        <dbReference type="EMBL" id="KTC99817.1"/>
    </source>
</evidence>
<dbReference type="RefSeq" id="WP_058525361.1">
    <property type="nucleotide sequence ID" value="NZ_CAAAHY010000020.1"/>
</dbReference>
<keyword evidence="1" id="KW-1133">Transmembrane helix</keyword>
<dbReference type="InterPro" id="IPR016053">
    <property type="entry name" value="Haem_Oase-like"/>
</dbReference>
<dbReference type="CDD" id="cd19165">
    <property type="entry name" value="HemeO"/>
    <property type="match status" value="1"/>
</dbReference>
<dbReference type="EMBL" id="LNYA01000002">
    <property type="protein sequence ID" value="KTC99817.1"/>
    <property type="molecule type" value="Genomic_DNA"/>
</dbReference>
<comment type="caution">
    <text evidence="2">The sequence shown here is derived from an EMBL/GenBank/DDBJ whole genome shotgun (WGS) entry which is preliminary data.</text>
</comment>
<accession>A0A0W0TW49</accession>
<evidence type="ECO:0000313" key="3">
    <source>
        <dbReference type="Proteomes" id="UP000054773"/>
    </source>
</evidence>
<dbReference type="SUPFAM" id="SSF48613">
    <property type="entry name" value="Heme oxygenase-like"/>
    <property type="match status" value="1"/>
</dbReference>
<proteinExistence type="predicted"/>
<dbReference type="Pfam" id="PF01126">
    <property type="entry name" value="Heme_oxygenase"/>
    <property type="match status" value="1"/>
</dbReference>
<organism evidence="2 3">
    <name type="scientific">Legionella erythra</name>
    <dbReference type="NCBI Taxonomy" id="448"/>
    <lineage>
        <taxon>Bacteria</taxon>
        <taxon>Pseudomonadati</taxon>
        <taxon>Pseudomonadota</taxon>
        <taxon>Gammaproteobacteria</taxon>
        <taxon>Legionellales</taxon>
        <taxon>Legionellaceae</taxon>
        <taxon>Legionella</taxon>
    </lineage>
</organism>
<dbReference type="OrthoDB" id="5636717at2"/>
<dbReference type="GO" id="GO:0006788">
    <property type="term" value="P:heme oxidation"/>
    <property type="evidence" value="ECO:0007669"/>
    <property type="project" value="InterPro"/>
</dbReference>
<name>A0A0W0TW49_LEGER</name>
<dbReference type="InterPro" id="IPR002051">
    <property type="entry name" value="Haem_Oase"/>
</dbReference>
<evidence type="ECO:0000256" key="1">
    <source>
        <dbReference type="SAM" id="Phobius"/>
    </source>
</evidence>
<dbReference type="Proteomes" id="UP000054773">
    <property type="component" value="Unassembled WGS sequence"/>
</dbReference>
<dbReference type="AlphaFoldDB" id="A0A0W0TW49"/>
<dbReference type="GO" id="GO:0004392">
    <property type="term" value="F:heme oxygenase (decyclizing) activity"/>
    <property type="evidence" value="ECO:0007669"/>
    <property type="project" value="InterPro"/>
</dbReference>
<protein>
    <submittedName>
        <fullName evidence="2">Heme oxygenase</fullName>
    </submittedName>
</protein>
<gene>
    <name evidence="2" type="ORF">Lery_0171</name>
</gene>
<keyword evidence="1" id="KW-0812">Transmembrane</keyword>
<dbReference type="Gene3D" id="1.20.910.10">
    <property type="entry name" value="Heme oxygenase-like"/>
    <property type="match status" value="1"/>
</dbReference>
<sequence length="281" mass="31341">MPTFTAALLAATYKNGKPSGALTEVHARAEHHRFKKDYLFKDKAIPKAVYASRLIQHYLIIDALEKQLATLPEEKAQSISAFFSLSYLGELWRTSGIEKDLRQLGINPEEIMASEVAPATVKYLGKIENASPLALLTHFMVHVAGFMHGGNIILSKYIKPSNELTTYQISTHQYDFSAAFPLLPEKKGSLMGLYEDMVVHLDANLLLSPVDYDEVLNEARDVYEAMTTIYDDLCTMQIRKPLVSPASIVTIGVSLIAVAWILKWLFDWMNPVVNSLPAANP</sequence>
<keyword evidence="3" id="KW-1185">Reference proteome</keyword>
<dbReference type="PATRIC" id="fig|448.7.peg.177"/>
<reference evidence="2 3" key="1">
    <citation type="submission" date="2015-11" db="EMBL/GenBank/DDBJ databases">
        <title>Genomic analysis of 38 Legionella species identifies large and diverse effector repertoires.</title>
        <authorList>
            <person name="Burstein D."/>
            <person name="Amaro F."/>
            <person name="Zusman T."/>
            <person name="Lifshitz Z."/>
            <person name="Cohen O."/>
            <person name="Gilbert J.A."/>
            <person name="Pupko T."/>
            <person name="Shuman H.A."/>
            <person name="Segal G."/>
        </authorList>
    </citation>
    <scope>NUCLEOTIDE SEQUENCE [LARGE SCALE GENOMIC DNA]</scope>
    <source>
        <strain evidence="2 3">SE-32A-C8</strain>
    </source>
</reference>